<evidence type="ECO:0000313" key="2">
    <source>
        <dbReference type="EMBL" id="OJJ75928.1"/>
    </source>
</evidence>
<feature type="signal peptide" evidence="1">
    <location>
        <begin position="1"/>
        <end position="17"/>
    </location>
</feature>
<feature type="chain" id="PRO_5012001848" evidence="1">
    <location>
        <begin position="18"/>
        <end position="86"/>
    </location>
</feature>
<proteinExistence type="predicted"/>
<dbReference type="RefSeq" id="XP_067483175.1">
    <property type="nucleotide sequence ID" value="XM_067623986.1"/>
</dbReference>
<dbReference type="AlphaFoldDB" id="A0A1L9UW39"/>
<organism evidence="2 3">
    <name type="scientific">Aspergillus brasiliensis (strain CBS 101740 / IMI 381727 / IBT 21946)</name>
    <dbReference type="NCBI Taxonomy" id="767769"/>
    <lineage>
        <taxon>Eukaryota</taxon>
        <taxon>Fungi</taxon>
        <taxon>Dikarya</taxon>
        <taxon>Ascomycota</taxon>
        <taxon>Pezizomycotina</taxon>
        <taxon>Eurotiomycetes</taxon>
        <taxon>Eurotiomycetidae</taxon>
        <taxon>Eurotiales</taxon>
        <taxon>Aspergillaceae</taxon>
        <taxon>Aspergillus</taxon>
        <taxon>Aspergillus subgen. Circumdati</taxon>
    </lineage>
</organism>
<dbReference type="EMBL" id="KV878680">
    <property type="protein sequence ID" value="OJJ75928.1"/>
    <property type="molecule type" value="Genomic_DNA"/>
</dbReference>
<keyword evidence="1" id="KW-0732">Signal</keyword>
<sequence length="86" mass="9661">MCTCMLCWLFPVSHFYCHVSCPAVLVPNQSCHGQAVILLLLVQSFNFLDLLVIVDHELINMLSWIEAMAECLKLGGCYLLKMIGKS</sequence>
<dbReference type="Proteomes" id="UP000184499">
    <property type="component" value="Unassembled WGS sequence"/>
</dbReference>
<protein>
    <submittedName>
        <fullName evidence="2">Uncharacterized protein</fullName>
    </submittedName>
</protein>
<keyword evidence="3" id="KW-1185">Reference proteome</keyword>
<evidence type="ECO:0000256" key="1">
    <source>
        <dbReference type="SAM" id="SignalP"/>
    </source>
</evidence>
<reference evidence="3" key="1">
    <citation type="journal article" date="2017" name="Genome Biol.">
        <title>Comparative genomics reveals high biological diversity and specific adaptations in the industrially and medically important fungal genus Aspergillus.</title>
        <authorList>
            <person name="de Vries R.P."/>
            <person name="Riley R."/>
            <person name="Wiebenga A."/>
            <person name="Aguilar-Osorio G."/>
            <person name="Amillis S."/>
            <person name="Uchima C.A."/>
            <person name="Anderluh G."/>
            <person name="Asadollahi M."/>
            <person name="Askin M."/>
            <person name="Barry K."/>
            <person name="Battaglia E."/>
            <person name="Bayram O."/>
            <person name="Benocci T."/>
            <person name="Braus-Stromeyer S.A."/>
            <person name="Caldana C."/>
            <person name="Canovas D."/>
            <person name="Cerqueira G.C."/>
            <person name="Chen F."/>
            <person name="Chen W."/>
            <person name="Choi C."/>
            <person name="Clum A."/>
            <person name="Dos Santos R.A."/>
            <person name="Damasio A.R."/>
            <person name="Diallinas G."/>
            <person name="Emri T."/>
            <person name="Fekete E."/>
            <person name="Flipphi M."/>
            <person name="Freyberg S."/>
            <person name="Gallo A."/>
            <person name="Gournas C."/>
            <person name="Habgood R."/>
            <person name="Hainaut M."/>
            <person name="Harispe M.L."/>
            <person name="Henrissat B."/>
            <person name="Hilden K.S."/>
            <person name="Hope R."/>
            <person name="Hossain A."/>
            <person name="Karabika E."/>
            <person name="Karaffa L."/>
            <person name="Karanyi Z."/>
            <person name="Krasevec N."/>
            <person name="Kuo A."/>
            <person name="Kusch H."/>
            <person name="LaButti K."/>
            <person name="Lagendijk E.L."/>
            <person name="Lapidus A."/>
            <person name="Levasseur A."/>
            <person name="Lindquist E."/>
            <person name="Lipzen A."/>
            <person name="Logrieco A.F."/>
            <person name="MacCabe A."/>
            <person name="Maekelae M.R."/>
            <person name="Malavazi I."/>
            <person name="Melin P."/>
            <person name="Meyer V."/>
            <person name="Mielnichuk N."/>
            <person name="Miskei M."/>
            <person name="Molnar A.P."/>
            <person name="Mule G."/>
            <person name="Ngan C.Y."/>
            <person name="Orejas M."/>
            <person name="Orosz E."/>
            <person name="Ouedraogo J.P."/>
            <person name="Overkamp K.M."/>
            <person name="Park H.-S."/>
            <person name="Perrone G."/>
            <person name="Piumi F."/>
            <person name="Punt P.J."/>
            <person name="Ram A.F."/>
            <person name="Ramon A."/>
            <person name="Rauscher S."/>
            <person name="Record E."/>
            <person name="Riano-Pachon D.M."/>
            <person name="Robert V."/>
            <person name="Roehrig J."/>
            <person name="Ruller R."/>
            <person name="Salamov A."/>
            <person name="Salih N.S."/>
            <person name="Samson R.A."/>
            <person name="Sandor E."/>
            <person name="Sanguinetti M."/>
            <person name="Schuetze T."/>
            <person name="Sepcic K."/>
            <person name="Shelest E."/>
            <person name="Sherlock G."/>
            <person name="Sophianopoulou V."/>
            <person name="Squina F.M."/>
            <person name="Sun H."/>
            <person name="Susca A."/>
            <person name="Todd R.B."/>
            <person name="Tsang A."/>
            <person name="Unkles S.E."/>
            <person name="van de Wiele N."/>
            <person name="van Rossen-Uffink D."/>
            <person name="Oliveira J.V."/>
            <person name="Vesth T.C."/>
            <person name="Visser J."/>
            <person name="Yu J.-H."/>
            <person name="Zhou M."/>
            <person name="Andersen M.R."/>
            <person name="Archer D.B."/>
            <person name="Baker S.E."/>
            <person name="Benoit I."/>
            <person name="Brakhage A.A."/>
            <person name="Braus G.H."/>
            <person name="Fischer R."/>
            <person name="Frisvad J.C."/>
            <person name="Goldman G.H."/>
            <person name="Houbraken J."/>
            <person name="Oakley B."/>
            <person name="Pocsi I."/>
            <person name="Scazzocchio C."/>
            <person name="Seiboth B."/>
            <person name="vanKuyk P.A."/>
            <person name="Wortman J."/>
            <person name="Dyer P.S."/>
            <person name="Grigoriev I.V."/>
        </authorList>
    </citation>
    <scope>NUCLEOTIDE SEQUENCE [LARGE SCALE GENOMIC DNA]</scope>
    <source>
        <strain evidence="3">CBS 101740 / IMI 381727 / IBT 21946</strain>
    </source>
</reference>
<evidence type="ECO:0000313" key="3">
    <source>
        <dbReference type="Proteomes" id="UP000184499"/>
    </source>
</evidence>
<name>A0A1L9UW39_ASPBC</name>
<dbReference type="VEuPathDB" id="FungiDB:ASPBRDRAFT_386775"/>
<gene>
    <name evidence="2" type="ORF">ASPBRDRAFT_386775</name>
</gene>
<dbReference type="GeneID" id="93576474"/>
<accession>A0A1L9UW39</accession>